<dbReference type="AlphaFoldDB" id="A0A9D2F3Y6"/>
<evidence type="ECO:0000256" key="1">
    <source>
        <dbReference type="SAM" id="Phobius"/>
    </source>
</evidence>
<proteinExistence type="predicted"/>
<dbReference type="InterPro" id="IPR003675">
    <property type="entry name" value="Rce1/LyrA-like_dom"/>
</dbReference>
<accession>A0A9D2F3Y6</accession>
<dbReference type="Proteomes" id="UP000824031">
    <property type="component" value="Unassembled WGS sequence"/>
</dbReference>
<reference evidence="3" key="2">
    <citation type="submission" date="2021-04" db="EMBL/GenBank/DDBJ databases">
        <authorList>
            <person name="Gilroy R."/>
        </authorList>
    </citation>
    <scope>NUCLEOTIDE SEQUENCE</scope>
    <source>
        <strain evidence="3">3436</strain>
    </source>
</reference>
<evidence type="ECO:0000313" key="3">
    <source>
        <dbReference type="EMBL" id="HIZ48632.1"/>
    </source>
</evidence>
<name>A0A9D2F3Y6_9FIRM</name>
<evidence type="ECO:0000313" key="4">
    <source>
        <dbReference type="Proteomes" id="UP000824031"/>
    </source>
</evidence>
<dbReference type="InterPro" id="IPR052710">
    <property type="entry name" value="CAAX_protease"/>
</dbReference>
<feature type="transmembrane region" description="Helical" evidence="1">
    <location>
        <begin position="240"/>
        <end position="259"/>
    </location>
</feature>
<organism evidence="3 4">
    <name type="scientific">Candidatus Gemmiger excrementavium</name>
    <dbReference type="NCBI Taxonomy" id="2838608"/>
    <lineage>
        <taxon>Bacteria</taxon>
        <taxon>Bacillati</taxon>
        <taxon>Bacillota</taxon>
        <taxon>Clostridia</taxon>
        <taxon>Eubacteriales</taxon>
        <taxon>Gemmiger</taxon>
    </lineage>
</organism>
<dbReference type="GO" id="GO:0080120">
    <property type="term" value="P:CAAX-box protein maturation"/>
    <property type="evidence" value="ECO:0007669"/>
    <property type="project" value="UniProtKB-ARBA"/>
</dbReference>
<keyword evidence="1" id="KW-0812">Transmembrane</keyword>
<feature type="transmembrane region" description="Helical" evidence="1">
    <location>
        <begin position="279"/>
        <end position="300"/>
    </location>
</feature>
<feature type="transmembrane region" description="Helical" evidence="1">
    <location>
        <begin position="97"/>
        <end position="117"/>
    </location>
</feature>
<dbReference type="PANTHER" id="PTHR36435">
    <property type="entry name" value="SLR1288 PROTEIN"/>
    <property type="match status" value="1"/>
</dbReference>
<gene>
    <name evidence="3" type="ORF">H9810_07945</name>
</gene>
<feature type="transmembrane region" description="Helical" evidence="1">
    <location>
        <begin position="56"/>
        <end position="76"/>
    </location>
</feature>
<feature type="transmembrane region" description="Helical" evidence="1">
    <location>
        <begin position="137"/>
        <end position="156"/>
    </location>
</feature>
<keyword evidence="1" id="KW-0472">Membrane</keyword>
<evidence type="ECO:0000259" key="2">
    <source>
        <dbReference type="Pfam" id="PF02517"/>
    </source>
</evidence>
<dbReference type="PANTHER" id="PTHR36435:SF1">
    <property type="entry name" value="CAAX AMINO TERMINAL PROTEASE FAMILY PROTEIN"/>
    <property type="match status" value="1"/>
</dbReference>
<feature type="transmembrane region" description="Helical" evidence="1">
    <location>
        <begin position="163"/>
        <end position="182"/>
    </location>
</feature>
<dbReference type="GO" id="GO:0004175">
    <property type="term" value="F:endopeptidase activity"/>
    <property type="evidence" value="ECO:0007669"/>
    <property type="project" value="UniProtKB-ARBA"/>
</dbReference>
<comment type="caution">
    <text evidence="3">The sequence shown here is derived from an EMBL/GenBank/DDBJ whole genome shotgun (WGS) entry which is preliminary data.</text>
</comment>
<feature type="domain" description="CAAX prenyl protease 2/Lysostaphin resistance protein A-like" evidence="2">
    <location>
        <begin position="137"/>
        <end position="222"/>
    </location>
</feature>
<dbReference type="Pfam" id="PF02517">
    <property type="entry name" value="Rce1-like"/>
    <property type="match status" value="1"/>
</dbReference>
<reference evidence="3" key="1">
    <citation type="journal article" date="2021" name="PeerJ">
        <title>Extensive microbial diversity within the chicken gut microbiome revealed by metagenomics and culture.</title>
        <authorList>
            <person name="Gilroy R."/>
            <person name="Ravi A."/>
            <person name="Getino M."/>
            <person name="Pursley I."/>
            <person name="Horton D.L."/>
            <person name="Alikhan N.F."/>
            <person name="Baker D."/>
            <person name="Gharbi K."/>
            <person name="Hall N."/>
            <person name="Watson M."/>
            <person name="Adriaenssens E.M."/>
            <person name="Foster-Nyarko E."/>
            <person name="Jarju S."/>
            <person name="Secka A."/>
            <person name="Antonio M."/>
            <person name="Oren A."/>
            <person name="Chaudhuri R.R."/>
            <person name="La Ragione R."/>
            <person name="Hildebrand F."/>
            <person name="Pallen M.J."/>
        </authorList>
    </citation>
    <scope>NUCLEOTIDE SEQUENCE</scope>
    <source>
        <strain evidence="3">3436</strain>
    </source>
</reference>
<keyword evidence="3" id="KW-0645">Protease</keyword>
<dbReference type="GO" id="GO:0008237">
    <property type="term" value="F:metallopeptidase activity"/>
    <property type="evidence" value="ECO:0007669"/>
    <property type="project" value="UniProtKB-KW"/>
</dbReference>
<protein>
    <submittedName>
        <fullName evidence="3">CPBP family intramembrane metalloprotease</fullName>
    </submittedName>
</protein>
<feature type="transmembrane region" description="Helical" evidence="1">
    <location>
        <begin position="216"/>
        <end position="234"/>
    </location>
</feature>
<dbReference type="EMBL" id="DXBO01000120">
    <property type="protein sequence ID" value="HIZ48632.1"/>
    <property type="molecule type" value="Genomic_DNA"/>
</dbReference>
<keyword evidence="1" id="KW-1133">Transmembrane helix</keyword>
<keyword evidence="3" id="KW-0378">Hydrolase</keyword>
<keyword evidence="3" id="KW-0482">Metalloprotease</keyword>
<sequence>MAKTRGVRGAASWCAIAALLYLLVRGLLYAGAGALMGLIQPGASLAKPVGFSAATVALLQLLVGLGAIVLPLWALLRITRLEADDLRIAPPAPWSPAFCLPVFLGLANLANLTGALLLRLAGAESPSTSLPSGGMELLLQFLVLCVLPAIGEELLFRGALQGLLRPCGSSVAIFGPALLFALLHLDPIQGLTAFVCAIFLGWLAERSGSILPGMALHFVNNCLAFLNLYLRLYADNSVSFALELFVLLFFPLFGGWLLLHARQQGFRFSVGLRPGVDVLTVFTSPAYTLTVLFLFLYPFVITL</sequence>